<keyword evidence="3" id="KW-1185">Reference proteome</keyword>
<organism evidence="2 3">
    <name type="scientific">Halorientalis pallida</name>
    <dbReference type="NCBI Taxonomy" id="2479928"/>
    <lineage>
        <taxon>Archaea</taxon>
        <taxon>Methanobacteriati</taxon>
        <taxon>Methanobacteriota</taxon>
        <taxon>Stenosarchaea group</taxon>
        <taxon>Halobacteria</taxon>
        <taxon>Halobacteriales</taxon>
        <taxon>Haloarculaceae</taxon>
        <taxon>Halorientalis</taxon>
    </lineage>
</organism>
<dbReference type="InterPro" id="IPR052701">
    <property type="entry name" value="GAG_Ulvan_Degrading_Sulfatases"/>
</dbReference>
<dbReference type="AlphaFoldDB" id="A0A498KUZ7"/>
<dbReference type="InterPro" id="IPR017850">
    <property type="entry name" value="Alkaline_phosphatase_core_sf"/>
</dbReference>
<dbReference type="PANTHER" id="PTHR43751">
    <property type="entry name" value="SULFATASE"/>
    <property type="match status" value="1"/>
</dbReference>
<dbReference type="EMBL" id="RDFA01000003">
    <property type="protein sequence ID" value="RXK49098.1"/>
    <property type="molecule type" value="Genomic_DNA"/>
</dbReference>
<dbReference type="PANTHER" id="PTHR43751:SF3">
    <property type="entry name" value="SULFATASE N-TERMINAL DOMAIN-CONTAINING PROTEIN"/>
    <property type="match status" value="1"/>
</dbReference>
<feature type="domain" description="Sulfatase N-terminal" evidence="1">
    <location>
        <begin position="26"/>
        <end position="329"/>
    </location>
</feature>
<reference evidence="2 3" key="1">
    <citation type="submission" date="2019-01" db="EMBL/GenBank/DDBJ databases">
        <title>Halorientalis sp. F13-25 a new haloarchaeum isolated from hypersaline water.</title>
        <authorList>
            <person name="Ana D.-V."/>
            <person name="Cristina S.-P."/>
            <person name="Antonio V."/>
        </authorList>
    </citation>
    <scope>NUCLEOTIDE SEQUENCE [LARGE SCALE GENOMIC DNA]</scope>
    <source>
        <strain evidence="2 3">F13-25</strain>
    </source>
</reference>
<comment type="caution">
    <text evidence="2">The sequence shown here is derived from an EMBL/GenBank/DDBJ whole genome shotgun (WGS) entry which is preliminary data.</text>
</comment>
<evidence type="ECO:0000313" key="3">
    <source>
        <dbReference type="Proteomes" id="UP000289691"/>
    </source>
</evidence>
<evidence type="ECO:0000259" key="1">
    <source>
        <dbReference type="Pfam" id="PF00884"/>
    </source>
</evidence>
<dbReference type="InterPro" id="IPR000917">
    <property type="entry name" value="Sulfatase_N"/>
</dbReference>
<evidence type="ECO:0000313" key="2">
    <source>
        <dbReference type="EMBL" id="RXK49098.1"/>
    </source>
</evidence>
<dbReference type="RefSeq" id="WP_129068694.1">
    <property type="nucleotide sequence ID" value="NZ_RDFA01000003.1"/>
</dbReference>
<accession>A0A498KUZ7</accession>
<dbReference type="SUPFAM" id="SSF53649">
    <property type="entry name" value="Alkaline phosphatase-like"/>
    <property type="match status" value="1"/>
</dbReference>
<dbReference type="Proteomes" id="UP000289691">
    <property type="component" value="Unassembled WGS sequence"/>
</dbReference>
<proteinExistence type="predicted"/>
<gene>
    <name evidence="2" type="ORF">EAF64_09215</name>
</gene>
<name>A0A498KUZ7_9EURY</name>
<dbReference type="Gene3D" id="3.40.720.10">
    <property type="entry name" value="Alkaline Phosphatase, subunit A"/>
    <property type="match status" value="1"/>
</dbReference>
<protein>
    <submittedName>
        <fullName evidence="2">Arylsulfatase</fullName>
    </submittedName>
</protein>
<dbReference type="OrthoDB" id="102174at2157"/>
<dbReference type="Pfam" id="PF00884">
    <property type="entry name" value="Sulfatase"/>
    <property type="match status" value="1"/>
</dbReference>
<sequence length="445" mass="49619">MTSVALVVLDTLRKDAFDDFFEWLPGRRFERAYSTSHRTVPAHASLFTGNYAGEMGIGGENERLTYDGAVLAERLRDAGYTTRAFSANPYVSSEFAYDRGFEHFERGWRLDAGDPDVFDWGVFISNSHGEGVSRYLRAGWNCVTSDCDTVRSLRHGARLKFYDSGFGPFEMDDGAKAALETVRNTSFGDDEFFFANLMEAHAPYNPPSAYHTTDDPEFDGVRATVSGKSDVDSSQLRRSYEDSVRYLSDIYRDIFDELRANFDYVITCSDHGELFGEHGAWNHCYGVFPELTHVPLVVTGAEDDGEVIHDETVVSLLDVHRTVLDLSGVDGESRGQHLLDDAEGGVYLTECQGLTPRQYDRLASEDVDQRTLDSFEAPVYGLAAPEKFYGYETREGFVETGTASMADPRERLDELKEELAGGPAQTGDDDLSEAVLDQLDDLGYT</sequence>